<keyword evidence="8" id="KW-0411">Iron-sulfur</keyword>
<evidence type="ECO:0000259" key="10">
    <source>
        <dbReference type="PROSITE" id="PS51379"/>
    </source>
</evidence>
<dbReference type="Gene3D" id="3.30.70.20">
    <property type="match status" value="1"/>
</dbReference>
<dbReference type="PROSITE" id="PS01087">
    <property type="entry name" value="RADICAL_ACTIVATING"/>
    <property type="match status" value="1"/>
</dbReference>
<evidence type="ECO:0000256" key="3">
    <source>
        <dbReference type="ARBA" id="ARBA00022485"/>
    </source>
</evidence>
<keyword evidence="4" id="KW-0949">S-adenosyl-L-methionine</keyword>
<dbReference type="InterPro" id="IPR017896">
    <property type="entry name" value="4Fe4S_Fe-S-bd"/>
</dbReference>
<dbReference type="SFLD" id="SFLDG01066">
    <property type="entry name" value="organic_radical-activating_enz"/>
    <property type="match status" value="1"/>
</dbReference>
<dbReference type="GO" id="GO:0046872">
    <property type="term" value="F:metal ion binding"/>
    <property type="evidence" value="ECO:0007669"/>
    <property type="project" value="UniProtKB-KW"/>
</dbReference>
<evidence type="ECO:0000259" key="11">
    <source>
        <dbReference type="PROSITE" id="PS51918"/>
    </source>
</evidence>
<gene>
    <name evidence="12" type="ORF">Gferi_16235</name>
</gene>
<dbReference type="EMBL" id="CP017269">
    <property type="protein sequence ID" value="AOT70976.1"/>
    <property type="molecule type" value="Genomic_DNA"/>
</dbReference>
<proteinExistence type="inferred from homology"/>
<evidence type="ECO:0000256" key="5">
    <source>
        <dbReference type="ARBA" id="ARBA00022723"/>
    </source>
</evidence>
<dbReference type="InterPro" id="IPR040074">
    <property type="entry name" value="BssD/PflA/YjjW"/>
</dbReference>
<dbReference type="Gene3D" id="3.80.30.10">
    <property type="entry name" value="pyruvate-formate lyase- activating enzyme"/>
    <property type="match status" value="1"/>
</dbReference>
<dbReference type="KEGG" id="gfe:Gferi_16235"/>
<feature type="domain" description="4Fe-4S ferredoxin-type" evidence="10">
    <location>
        <begin position="75"/>
        <end position="104"/>
    </location>
</feature>
<dbReference type="InterPro" id="IPR058240">
    <property type="entry name" value="rSAM_sf"/>
</dbReference>
<evidence type="ECO:0000256" key="8">
    <source>
        <dbReference type="ARBA" id="ARBA00023014"/>
    </source>
</evidence>
<dbReference type="PROSITE" id="PS51918">
    <property type="entry name" value="RADICAL_SAM"/>
    <property type="match status" value="1"/>
</dbReference>
<dbReference type="GO" id="GO:0016491">
    <property type="term" value="F:oxidoreductase activity"/>
    <property type="evidence" value="ECO:0007669"/>
    <property type="project" value="UniProtKB-KW"/>
</dbReference>
<dbReference type="PIRSF" id="PIRSF000371">
    <property type="entry name" value="PFL_act_enz"/>
    <property type="match status" value="1"/>
</dbReference>
<dbReference type="InterPro" id="IPR007197">
    <property type="entry name" value="rSAM"/>
</dbReference>
<dbReference type="PROSITE" id="PS00198">
    <property type="entry name" value="4FE4S_FER_1"/>
    <property type="match status" value="1"/>
</dbReference>
<dbReference type="PANTHER" id="PTHR30352">
    <property type="entry name" value="PYRUVATE FORMATE-LYASE-ACTIVATING ENZYME"/>
    <property type="match status" value="1"/>
</dbReference>
<evidence type="ECO:0000256" key="1">
    <source>
        <dbReference type="ARBA" id="ARBA00001966"/>
    </source>
</evidence>
<evidence type="ECO:0000256" key="6">
    <source>
        <dbReference type="ARBA" id="ARBA00023002"/>
    </source>
</evidence>
<comment type="catalytic activity">
    <reaction evidence="9">
        <text>glycyl-[protein] + reduced [flavodoxin] + S-adenosyl-L-methionine = glycin-2-yl radical-[protein] + semiquinone [flavodoxin] + 5'-deoxyadenosine + L-methionine + H(+)</text>
        <dbReference type="Rhea" id="RHEA:61976"/>
        <dbReference type="Rhea" id="RHEA-COMP:10622"/>
        <dbReference type="Rhea" id="RHEA-COMP:14480"/>
        <dbReference type="Rhea" id="RHEA-COMP:15993"/>
        <dbReference type="Rhea" id="RHEA-COMP:15994"/>
        <dbReference type="ChEBI" id="CHEBI:15378"/>
        <dbReference type="ChEBI" id="CHEBI:17319"/>
        <dbReference type="ChEBI" id="CHEBI:29947"/>
        <dbReference type="ChEBI" id="CHEBI:32722"/>
        <dbReference type="ChEBI" id="CHEBI:57618"/>
        <dbReference type="ChEBI" id="CHEBI:57844"/>
        <dbReference type="ChEBI" id="CHEBI:59789"/>
        <dbReference type="ChEBI" id="CHEBI:140311"/>
    </reaction>
</comment>
<feature type="domain" description="4Fe-4S ferredoxin-type" evidence="10">
    <location>
        <begin position="46"/>
        <end position="71"/>
    </location>
</feature>
<evidence type="ECO:0000313" key="12">
    <source>
        <dbReference type="EMBL" id="AOT70976.1"/>
    </source>
</evidence>
<evidence type="ECO:0008006" key="14">
    <source>
        <dbReference type="Google" id="ProtNLM"/>
    </source>
</evidence>
<keyword evidence="5" id="KW-0479">Metal-binding</keyword>
<dbReference type="CDD" id="cd01335">
    <property type="entry name" value="Radical_SAM"/>
    <property type="match status" value="1"/>
</dbReference>
<feature type="domain" description="Radical SAM core" evidence="11">
    <location>
        <begin position="15"/>
        <end position="291"/>
    </location>
</feature>
<dbReference type="Pfam" id="PF04055">
    <property type="entry name" value="Radical_SAM"/>
    <property type="match status" value="1"/>
</dbReference>
<dbReference type="PANTHER" id="PTHR30352:SF4">
    <property type="entry name" value="PYRUVATE FORMATE-LYASE 2-ACTIVATING ENZYME"/>
    <property type="match status" value="1"/>
</dbReference>
<dbReference type="SFLD" id="SFLDG01118">
    <property type="entry name" value="activating_enzymes__group_2"/>
    <property type="match status" value="1"/>
</dbReference>
<keyword evidence="7" id="KW-0408">Iron</keyword>
<dbReference type="RefSeq" id="WP_069978317.1">
    <property type="nucleotide sequence ID" value="NZ_CP017269.1"/>
</dbReference>
<evidence type="ECO:0000256" key="2">
    <source>
        <dbReference type="ARBA" id="ARBA00009777"/>
    </source>
</evidence>
<evidence type="ECO:0000256" key="4">
    <source>
        <dbReference type="ARBA" id="ARBA00022691"/>
    </source>
</evidence>
<dbReference type="GO" id="GO:0051539">
    <property type="term" value="F:4 iron, 4 sulfur cluster binding"/>
    <property type="evidence" value="ECO:0007669"/>
    <property type="project" value="UniProtKB-KW"/>
</dbReference>
<evidence type="ECO:0000256" key="9">
    <source>
        <dbReference type="ARBA" id="ARBA00047365"/>
    </source>
</evidence>
<dbReference type="NCBIfam" id="TIGR02494">
    <property type="entry name" value="PFLE_PFLC"/>
    <property type="match status" value="1"/>
</dbReference>
<dbReference type="OrthoDB" id="9782387at2"/>
<dbReference type="PROSITE" id="PS51379">
    <property type="entry name" value="4FE4S_FER_2"/>
    <property type="match status" value="2"/>
</dbReference>
<name>A0A1D8GJ90_9FIRM</name>
<sequence length="300" mass="33659">MTIGTIFNIQKYAIHDGPGIRTTVFLKGCPLNCWWCHNPESQSIQQEILFSPDKCIGCGDCYKGCIGKAISSIQGQRIKDNNKCSLCGNCAINCPAEAIEMIGKTMTAEDLMKEIEKDRIFYEESGGGVTFSGGEPLMQSEFLHEVLHRCREVEIHTALDTSGYSSWEILSKISSHVELFLYDIKHMNDQKHMALTGVSNRPILDNLKKLVAEGKRIWIRVPIIPGINDDDQNIAEIGSLMDSLKLREIYLLPYHNIAMDKYRRLGKTYGLPDIQTPSDRCMNEIAQNLKSCGLKVRIGG</sequence>
<dbReference type="SUPFAM" id="SSF54862">
    <property type="entry name" value="4Fe-4S ferredoxins"/>
    <property type="match status" value="1"/>
</dbReference>
<dbReference type="SUPFAM" id="SSF102114">
    <property type="entry name" value="Radical SAM enzymes"/>
    <property type="match status" value="1"/>
</dbReference>
<dbReference type="InterPro" id="IPR017900">
    <property type="entry name" value="4Fe4S_Fe_S_CS"/>
</dbReference>
<keyword evidence="13" id="KW-1185">Reference proteome</keyword>
<dbReference type="AlphaFoldDB" id="A0A1D8GJ90"/>
<dbReference type="InterPro" id="IPR001989">
    <property type="entry name" value="Radical_activat_CS"/>
</dbReference>
<organism evidence="12 13">
    <name type="scientific">Geosporobacter ferrireducens</name>
    <dbReference type="NCBI Taxonomy" id="1424294"/>
    <lineage>
        <taxon>Bacteria</taxon>
        <taxon>Bacillati</taxon>
        <taxon>Bacillota</taxon>
        <taxon>Clostridia</taxon>
        <taxon>Peptostreptococcales</taxon>
        <taxon>Thermotaleaceae</taxon>
        <taxon>Geosporobacter</taxon>
    </lineage>
</organism>
<reference evidence="12 13" key="1">
    <citation type="submission" date="2016-09" db="EMBL/GenBank/DDBJ databases">
        <title>Genomic analysis reveals versatility of anaerobic energy metabolism of Geosporobacter ferrireducens IRF9 of phylum Firmicutes.</title>
        <authorList>
            <person name="Kim S.-J."/>
        </authorList>
    </citation>
    <scope>NUCLEOTIDE SEQUENCE [LARGE SCALE GENOMIC DNA]</scope>
    <source>
        <strain evidence="12 13">IRF9</strain>
    </source>
</reference>
<dbReference type="InterPro" id="IPR034457">
    <property type="entry name" value="Organic_radical-activating"/>
</dbReference>
<protein>
    <recommendedName>
        <fullName evidence="14">Glycyl-radical enzyme activating protein</fullName>
    </recommendedName>
</protein>
<accession>A0A1D8GJ90</accession>
<dbReference type="SFLD" id="SFLDS00029">
    <property type="entry name" value="Radical_SAM"/>
    <property type="match status" value="1"/>
</dbReference>
<dbReference type="STRING" id="1424294.Gferi_16235"/>
<comment type="similarity">
    <text evidence="2">Belongs to the organic radical-activating enzymes family.</text>
</comment>
<comment type="cofactor">
    <cofactor evidence="1">
        <name>[4Fe-4S] cluster</name>
        <dbReference type="ChEBI" id="CHEBI:49883"/>
    </cofactor>
</comment>
<evidence type="ECO:0000313" key="13">
    <source>
        <dbReference type="Proteomes" id="UP000095743"/>
    </source>
</evidence>
<dbReference type="Proteomes" id="UP000095743">
    <property type="component" value="Chromosome"/>
</dbReference>
<evidence type="ECO:0000256" key="7">
    <source>
        <dbReference type="ARBA" id="ARBA00023004"/>
    </source>
</evidence>
<dbReference type="InterPro" id="IPR012839">
    <property type="entry name" value="Organic_radical_activase"/>
</dbReference>
<keyword evidence="6" id="KW-0560">Oxidoreductase</keyword>
<keyword evidence="3" id="KW-0004">4Fe-4S</keyword>